<evidence type="ECO:0000256" key="5">
    <source>
        <dbReference type="ARBA" id="ARBA00023077"/>
    </source>
</evidence>
<evidence type="ECO:0000256" key="7">
    <source>
        <dbReference type="ARBA" id="ARBA00023237"/>
    </source>
</evidence>
<dbReference type="Proteomes" id="UP001209229">
    <property type="component" value="Unassembled WGS sequence"/>
</dbReference>
<gene>
    <name evidence="13" type="ORF">OM075_07425</name>
</gene>
<dbReference type="GO" id="GO:0009279">
    <property type="term" value="C:cell outer membrane"/>
    <property type="evidence" value="ECO:0007669"/>
    <property type="project" value="UniProtKB-SubCell"/>
</dbReference>
<evidence type="ECO:0000313" key="14">
    <source>
        <dbReference type="Proteomes" id="UP001209229"/>
    </source>
</evidence>
<evidence type="ECO:0000256" key="1">
    <source>
        <dbReference type="ARBA" id="ARBA00004571"/>
    </source>
</evidence>
<evidence type="ECO:0000256" key="8">
    <source>
        <dbReference type="PROSITE-ProRule" id="PRU01360"/>
    </source>
</evidence>
<keyword evidence="5 9" id="KW-0798">TonB box</keyword>
<dbReference type="InterPro" id="IPR012910">
    <property type="entry name" value="Plug_dom"/>
</dbReference>
<evidence type="ECO:0000256" key="4">
    <source>
        <dbReference type="ARBA" id="ARBA00022692"/>
    </source>
</evidence>
<dbReference type="InterPro" id="IPR036942">
    <property type="entry name" value="Beta-barrel_TonB_sf"/>
</dbReference>
<feature type="domain" description="TonB-dependent receptor plug" evidence="12">
    <location>
        <begin position="121"/>
        <end position="219"/>
    </location>
</feature>
<sequence>MKKLFFLFLSVLLTSMSFAQTKLTGRVTDADDYPIVGASIVVKGTTNGTITDVDGNFTLLSEQEEGVLLFSFIGMTSVEKSFNQSQDFQIQMYDEFTALNDVVVIGYGTSKKGDLTNVVASATNVEQISSRPVSNAESFLQGNIAGVTVVNEGGDPASMPKITIRGMGTINNGSENVLWIVDGMPYDGGTINPNDIESIDVLKDASAAAIYGAQAGSGVIVVTTKSGKTGKLKVDIDAFTGIQDATNLPTPLTAQQQSAAYNTAADNSGMDRYDAHNANLNPWGTTTRTNWIDEIFRTASVNNLNGRIYGGTEKVTYSASVNYQDKEGLLLGTSSERLGMRVKTDFHVSDRITIGQNTYITHEEAIGSNTSSGYSGVIINAMYMPSAAPVYQEDGTFHGVAPEGSDYAGAYGDVYNPVALLLRPTTKNPITNINANVYGQWEIIDGLQFKTAFALTQNKNDYKQFQPMRPENGRPSEMNYLYQSWANRNKWVWDNQITYNKDFGKHHIDLTGVYSSQLSKYEYNYIEGSHFAREESWYQYLANAGQIDNYESDAYEDALTSLIGRARYDFNGKYFVTASVRSDASSRLHKDNNSDVFPAVSGGWKISEESFLKNVSWLNMLKLRASWGKIGNINSAYYYAYNVPMSSQDPTMGAGDAQRVQGYYVRKNSNTDLTWESSESTDFGVDASFLRGKVELTADYFVKKTQDMIMQTEVDSHSGINDGADVNGGMVENKGFELALTYKGKVGDFQYAVNGNVSSVKNELKNLKNFNTEYIAHSTNARGTLYPYRSIVGKELYSYYLISSAGTFKSQQEIDSYTHEGNLIQPNAQPGDLKFIDQNNDGVIDNEDRTFKGSAFPDFTYGINLSGKYKNFDISMVFQGVSGSKIFNAMKFTTYNAAQQGYNLDNRVLNAWSTTNSNSNIPLLRLNDPNQNFETASDWYLEDGSYLRMKNLTIGYNIPETLMNRVLQGSSLRVYVSAENLFTLTDYSGIDPEVGGIGMDMGKYPVARTFSAGVSLKF</sequence>
<dbReference type="RefSeq" id="WP_301189857.1">
    <property type="nucleotide sequence ID" value="NZ_JAPDPJ010000012.1"/>
</dbReference>
<comment type="subcellular location">
    <subcellularLocation>
        <location evidence="1 8">Cell outer membrane</location>
        <topology evidence="1 8">Multi-pass membrane protein</topology>
    </subcellularLocation>
</comment>
<dbReference type="Gene3D" id="2.40.170.20">
    <property type="entry name" value="TonB-dependent receptor, beta-barrel domain"/>
    <property type="match status" value="1"/>
</dbReference>
<dbReference type="SUPFAM" id="SSF49464">
    <property type="entry name" value="Carboxypeptidase regulatory domain-like"/>
    <property type="match status" value="1"/>
</dbReference>
<evidence type="ECO:0000256" key="6">
    <source>
        <dbReference type="ARBA" id="ARBA00023136"/>
    </source>
</evidence>
<accession>A0AAE3M3F6</accession>
<name>A0AAE3M3F6_9BACT</name>
<dbReference type="InterPro" id="IPR023996">
    <property type="entry name" value="TonB-dep_OMP_SusC/RagA"/>
</dbReference>
<dbReference type="Pfam" id="PF13715">
    <property type="entry name" value="CarbopepD_reg_2"/>
    <property type="match status" value="1"/>
</dbReference>
<dbReference type="Pfam" id="PF07715">
    <property type="entry name" value="Plug"/>
    <property type="match status" value="1"/>
</dbReference>
<evidence type="ECO:0000259" key="12">
    <source>
        <dbReference type="Pfam" id="PF07715"/>
    </source>
</evidence>
<evidence type="ECO:0000256" key="3">
    <source>
        <dbReference type="ARBA" id="ARBA00022452"/>
    </source>
</evidence>
<feature type="chain" id="PRO_5042276493" evidence="10">
    <location>
        <begin position="20"/>
        <end position="1018"/>
    </location>
</feature>
<keyword evidence="10" id="KW-0732">Signal</keyword>
<keyword evidence="4 8" id="KW-0812">Transmembrane</keyword>
<dbReference type="NCBIfam" id="TIGR04057">
    <property type="entry name" value="SusC_RagA_signa"/>
    <property type="match status" value="1"/>
</dbReference>
<keyword evidence="6 8" id="KW-0472">Membrane</keyword>
<keyword evidence="7 8" id="KW-0998">Cell outer membrane</keyword>
<keyword evidence="3 8" id="KW-1134">Transmembrane beta strand</keyword>
<protein>
    <submittedName>
        <fullName evidence="13">TonB-dependent receptor</fullName>
    </submittedName>
</protein>
<dbReference type="InterPro" id="IPR039426">
    <property type="entry name" value="TonB-dep_rcpt-like"/>
</dbReference>
<keyword evidence="13" id="KW-0675">Receptor</keyword>
<evidence type="ECO:0000259" key="11">
    <source>
        <dbReference type="Pfam" id="PF00593"/>
    </source>
</evidence>
<dbReference type="Gene3D" id="2.170.130.10">
    <property type="entry name" value="TonB-dependent receptor, plug domain"/>
    <property type="match status" value="1"/>
</dbReference>
<dbReference type="PROSITE" id="PS52016">
    <property type="entry name" value="TONB_DEPENDENT_REC_3"/>
    <property type="match status" value="1"/>
</dbReference>
<feature type="signal peptide" evidence="10">
    <location>
        <begin position="1"/>
        <end position="19"/>
    </location>
</feature>
<organism evidence="13 14">
    <name type="scientific">Plebeiibacterium sediminum</name>
    <dbReference type="NCBI Taxonomy" id="2992112"/>
    <lineage>
        <taxon>Bacteria</taxon>
        <taxon>Pseudomonadati</taxon>
        <taxon>Bacteroidota</taxon>
        <taxon>Bacteroidia</taxon>
        <taxon>Marinilabiliales</taxon>
        <taxon>Marinilabiliaceae</taxon>
        <taxon>Plebeiibacterium</taxon>
    </lineage>
</organism>
<comment type="caution">
    <text evidence="13">The sequence shown here is derived from an EMBL/GenBank/DDBJ whole genome shotgun (WGS) entry which is preliminary data.</text>
</comment>
<dbReference type="InterPro" id="IPR000531">
    <property type="entry name" value="Beta-barrel_TonB"/>
</dbReference>
<keyword evidence="14" id="KW-1185">Reference proteome</keyword>
<evidence type="ECO:0000256" key="2">
    <source>
        <dbReference type="ARBA" id="ARBA00022448"/>
    </source>
</evidence>
<reference evidence="13" key="1">
    <citation type="submission" date="2022-10" db="EMBL/GenBank/DDBJ databases">
        <authorList>
            <person name="Yu W.X."/>
        </authorList>
    </citation>
    <scope>NUCLEOTIDE SEQUENCE</scope>
    <source>
        <strain evidence="13">AAT</strain>
    </source>
</reference>
<feature type="domain" description="TonB-dependent receptor-like beta-barrel" evidence="11">
    <location>
        <begin position="406"/>
        <end position="981"/>
    </location>
</feature>
<dbReference type="EMBL" id="JAPDPJ010000012">
    <property type="protein sequence ID" value="MCW3786291.1"/>
    <property type="molecule type" value="Genomic_DNA"/>
</dbReference>
<dbReference type="NCBIfam" id="TIGR04056">
    <property type="entry name" value="OMP_RagA_SusC"/>
    <property type="match status" value="1"/>
</dbReference>
<dbReference type="InterPro" id="IPR037066">
    <property type="entry name" value="Plug_dom_sf"/>
</dbReference>
<keyword evidence="2 8" id="KW-0813">Transport</keyword>
<dbReference type="Gene3D" id="2.60.40.1120">
    <property type="entry name" value="Carboxypeptidase-like, regulatory domain"/>
    <property type="match status" value="1"/>
</dbReference>
<proteinExistence type="inferred from homology"/>
<dbReference type="Pfam" id="PF00593">
    <property type="entry name" value="TonB_dep_Rec_b-barrel"/>
    <property type="match status" value="1"/>
</dbReference>
<dbReference type="InterPro" id="IPR008969">
    <property type="entry name" value="CarboxyPept-like_regulatory"/>
</dbReference>
<evidence type="ECO:0000256" key="10">
    <source>
        <dbReference type="SAM" id="SignalP"/>
    </source>
</evidence>
<dbReference type="AlphaFoldDB" id="A0AAE3M3F6"/>
<comment type="similarity">
    <text evidence="8 9">Belongs to the TonB-dependent receptor family.</text>
</comment>
<evidence type="ECO:0000256" key="9">
    <source>
        <dbReference type="RuleBase" id="RU003357"/>
    </source>
</evidence>
<evidence type="ECO:0000313" key="13">
    <source>
        <dbReference type="EMBL" id="MCW3786291.1"/>
    </source>
</evidence>
<dbReference type="InterPro" id="IPR023997">
    <property type="entry name" value="TonB-dep_OMP_SusC/RagA_CS"/>
</dbReference>
<dbReference type="SUPFAM" id="SSF56935">
    <property type="entry name" value="Porins"/>
    <property type="match status" value="1"/>
</dbReference>